<dbReference type="InterPro" id="IPR029063">
    <property type="entry name" value="SAM-dependent_MTases_sf"/>
</dbReference>
<protein>
    <submittedName>
        <fullName evidence="1">SAM-dependent methyltransferase, tRNA(Uracil-5)-methyltransferase</fullName>
    </submittedName>
</protein>
<dbReference type="PANTHER" id="PTHR36112:SF1">
    <property type="entry name" value="RIBOSOMAL RNA SMALL SUBUNIT METHYLTRANSFERASE J"/>
    <property type="match status" value="1"/>
</dbReference>
<name>L0F9H0_DESDL</name>
<dbReference type="SUPFAM" id="SSF53335">
    <property type="entry name" value="S-adenosyl-L-methionine-dependent methyltransferases"/>
    <property type="match status" value="1"/>
</dbReference>
<dbReference type="eggNOG" id="COG2265">
    <property type="taxonomic scope" value="Bacteria"/>
</dbReference>
<evidence type="ECO:0000313" key="1">
    <source>
        <dbReference type="EMBL" id="AGA69311.1"/>
    </source>
</evidence>
<dbReference type="STRING" id="871963.Desdi_1862"/>
<gene>
    <name evidence="1" type="ordered locus">Desdi_1862</name>
</gene>
<dbReference type="PANTHER" id="PTHR36112">
    <property type="entry name" value="RIBOSOMAL RNA SMALL SUBUNIT METHYLTRANSFERASE J"/>
    <property type="match status" value="1"/>
</dbReference>
<dbReference type="Proteomes" id="UP000010797">
    <property type="component" value="Chromosome"/>
</dbReference>
<dbReference type="OrthoDB" id="1653798at2"/>
<accession>L0F9H0</accession>
<reference evidence="2" key="1">
    <citation type="submission" date="2012-02" db="EMBL/GenBank/DDBJ databases">
        <title>Complete sequence of Desulfitobacterium dichloroeliminans LMG P-21439.</title>
        <authorList>
            <person name="Lucas S."/>
            <person name="Han J."/>
            <person name="Lapidus A."/>
            <person name="Cheng J.-F."/>
            <person name="Goodwin L."/>
            <person name="Pitluck S."/>
            <person name="Peters L."/>
            <person name="Ovchinnikova G."/>
            <person name="Teshima H."/>
            <person name="Detter J.C."/>
            <person name="Han C."/>
            <person name="Tapia R."/>
            <person name="Land M."/>
            <person name="Hauser L."/>
            <person name="Kyrpides N."/>
            <person name="Ivanova N."/>
            <person name="Pagani I."/>
            <person name="Kruse T."/>
            <person name="de Vos W.M."/>
            <person name="Boon N."/>
            <person name="Smidt H."/>
            <person name="Woyke T."/>
        </authorList>
    </citation>
    <scope>NUCLEOTIDE SEQUENCE [LARGE SCALE GENOMIC DNA]</scope>
    <source>
        <strain evidence="2">LMG P-21439 / DCA1</strain>
    </source>
</reference>
<dbReference type="Pfam" id="PF04445">
    <property type="entry name" value="SAM_MT"/>
    <property type="match status" value="1"/>
</dbReference>
<dbReference type="Gene3D" id="3.40.50.150">
    <property type="entry name" value="Vaccinia Virus protein VP39"/>
    <property type="match status" value="1"/>
</dbReference>
<dbReference type="GO" id="GO:0008990">
    <property type="term" value="F:rRNA (guanine-N2-)-methyltransferase activity"/>
    <property type="evidence" value="ECO:0007669"/>
    <property type="project" value="InterPro"/>
</dbReference>
<keyword evidence="1" id="KW-0489">Methyltransferase</keyword>
<sequence length="278" mass="30990">MTGSTVILNITHPKDPHLLKKSAWFSEQPGITILSREKKHSEPRAGQLYPTLHITRKGVFLEAGENRIKFHPNMAILRAIQLLRGEPDRFLKAVDLQEGDTFLDATLGLGTDALMAAFRVGARGRVIGIEHSAILAALVQDGLTTLAQGNYPKADNPDKIRAWLALSDAAQHIHVQWGDHQELLAQSLTSSIDVVYFDPMFRHTRDKSDSIRPLHQVSNPQALTQETVAEAFRVARKRVILKERKGSQEFARLGFFIEDGGKYSHVDYGMIRKEGAGD</sequence>
<dbReference type="KEGG" id="ddl:Desdi_1862"/>
<proteinExistence type="predicted"/>
<keyword evidence="2" id="KW-1185">Reference proteome</keyword>
<dbReference type="RefSeq" id="WP_015262298.1">
    <property type="nucleotide sequence ID" value="NC_019903.1"/>
</dbReference>
<evidence type="ECO:0000313" key="2">
    <source>
        <dbReference type="Proteomes" id="UP000010797"/>
    </source>
</evidence>
<dbReference type="InterPro" id="IPR007536">
    <property type="entry name" value="16SrRNA_methylTrfase_J"/>
</dbReference>
<dbReference type="HOGENOM" id="CLU_093128_0_0_9"/>
<dbReference type="AlphaFoldDB" id="L0F9H0"/>
<organism evidence="1 2">
    <name type="scientific">Desulfitobacterium dichloroeliminans (strain LMG P-21439 / DCA1)</name>
    <dbReference type="NCBI Taxonomy" id="871963"/>
    <lineage>
        <taxon>Bacteria</taxon>
        <taxon>Bacillati</taxon>
        <taxon>Bacillota</taxon>
        <taxon>Clostridia</taxon>
        <taxon>Eubacteriales</taxon>
        <taxon>Desulfitobacteriaceae</taxon>
        <taxon>Desulfitobacterium</taxon>
    </lineage>
</organism>
<dbReference type="EMBL" id="CP003344">
    <property type="protein sequence ID" value="AGA69311.1"/>
    <property type="molecule type" value="Genomic_DNA"/>
</dbReference>
<keyword evidence="1" id="KW-0808">Transferase</keyword>